<evidence type="ECO:0000313" key="2">
    <source>
        <dbReference type="EMBL" id="GLQ75356.1"/>
    </source>
</evidence>
<dbReference type="RefSeq" id="WP_126609235.1">
    <property type="nucleotide sequence ID" value="NZ_AP025144.1"/>
</dbReference>
<protein>
    <submittedName>
        <fullName evidence="2">GMP synthase</fullName>
    </submittedName>
</protein>
<dbReference type="InterPro" id="IPR017926">
    <property type="entry name" value="GATASE"/>
</dbReference>
<gene>
    <name evidence="2" type="ORF">GCM10007932_47180</name>
</gene>
<dbReference type="SUPFAM" id="SSF52317">
    <property type="entry name" value="Class I glutamine amidotransferase-like"/>
    <property type="match status" value="1"/>
</dbReference>
<dbReference type="InterPro" id="IPR029062">
    <property type="entry name" value="Class_I_gatase-like"/>
</dbReference>
<name>A0AAV5NXI2_9VIBR</name>
<reference evidence="3" key="1">
    <citation type="journal article" date="2019" name="Int. J. Syst. Evol. Microbiol.">
        <title>The Global Catalogue of Microorganisms (GCM) 10K type strain sequencing project: providing services to taxonomists for standard genome sequencing and annotation.</title>
        <authorList>
            <consortium name="The Broad Institute Genomics Platform"/>
            <consortium name="The Broad Institute Genome Sequencing Center for Infectious Disease"/>
            <person name="Wu L."/>
            <person name="Ma J."/>
        </authorList>
    </citation>
    <scope>NUCLEOTIDE SEQUENCE [LARGE SCALE GENOMIC DNA]</scope>
    <source>
        <strain evidence="3">NBRC 15640</strain>
    </source>
</reference>
<dbReference type="Gene3D" id="3.40.50.880">
    <property type="match status" value="1"/>
</dbReference>
<sequence>MNVHFIIHEYFESEGYFGTWAKDNQFTTHYSKLYLGDALPANSDAFDLLVVLGGPQKPETTTQECAHFDANKERSLILHTIESGKPVVGVCLGAQLIGEALGAKHKTSPEPEIGSFPIQLTPEGIKDPLLTGFSLEEQVGHWHGDMPGLTTNAKVLAASQGCPRQIVRYGDLVYGFQCHLEFVPEQFDALIENSQQDLTTLKGKPFVQSPSEIKAMPTQHMNALLGQFLDGLVAMYQAKKAQRG</sequence>
<proteinExistence type="predicted"/>
<dbReference type="EMBL" id="BSNX01000067">
    <property type="protein sequence ID" value="GLQ75356.1"/>
    <property type="molecule type" value="Genomic_DNA"/>
</dbReference>
<evidence type="ECO:0000313" key="3">
    <source>
        <dbReference type="Proteomes" id="UP001156690"/>
    </source>
</evidence>
<dbReference type="Proteomes" id="UP001156690">
    <property type="component" value="Unassembled WGS sequence"/>
</dbReference>
<dbReference type="PANTHER" id="PTHR42695">
    <property type="entry name" value="GLUTAMINE AMIDOTRANSFERASE YLR126C-RELATED"/>
    <property type="match status" value="1"/>
</dbReference>
<dbReference type="InterPro" id="IPR044992">
    <property type="entry name" value="ChyE-like"/>
</dbReference>
<dbReference type="GO" id="GO:0005829">
    <property type="term" value="C:cytosol"/>
    <property type="evidence" value="ECO:0007669"/>
    <property type="project" value="TreeGrafter"/>
</dbReference>
<dbReference type="AlphaFoldDB" id="A0AAV5NXI2"/>
<dbReference type="FunFam" id="3.40.50.880:FF:000033">
    <property type="entry name" value="Glutamine amidotransferase class-I"/>
    <property type="match status" value="1"/>
</dbReference>
<dbReference type="NCBIfam" id="NF006098">
    <property type="entry name" value="PRK08250.1"/>
    <property type="match status" value="1"/>
</dbReference>
<comment type="caution">
    <text evidence="2">The sequence shown here is derived from an EMBL/GenBank/DDBJ whole genome shotgun (WGS) entry which is preliminary data.</text>
</comment>
<dbReference type="PROSITE" id="PS51273">
    <property type="entry name" value="GATASE_TYPE_1"/>
    <property type="match status" value="1"/>
</dbReference>
<organism evidence="2 3">
    <name type="scientific">Vibrio penaeicida</name>
    <dbReference type="NCBI Taxonomy" id="104609"/>
    <lineage>
        <taxon>Bacteria</taxon>
        <taxon>Pseudomonadati</taxon>
        <taxon>Pseudomonadota</taxon>
        <taxon>Gammaproteobacteria</taxon>
        <taxon>Vibrionales</taxon>
        <taxon>Vibrionaceae</taxon>
        <taxon>Vibrio</taxon>
    </lineage>
</organism>
<dbReference type="Pfam" id="PF00117">
    <property type="entry name" value="GATase"/>
    <property type="match status" value="1"/>
</dbReference>
<keyword evidence="3" id="KW-1185">Reference proteome</keyword>
<feature type="domain" description="Glutamine amidotransferase" evidence="1">
    <location>
        <begin position="44"/>
        <end position="189"/>
    </location>
</feature>
<dbReference type="PANTHER" id="PTHR42695:SF5">
    <property type="entry name" value="GLUTAMINE AMIDOTRANSFERASE YLR126C-RELATED"/>
    <property type="match status" value="1"/>
</dbReference>
<accession>A0AAV5NXI2</accession>
<dbReference type="CDD" id="cd01741">
    <property type="entry name" value="GATase1_1"/>
    <property type="match status" value="1"/>
</dbReference>
<evidence type="ECO:0000259" key="1">
    <source>
        <dbReference type="Pfam" id="PF00117"/>
    </source>
</evidence>